<dbReference type="PANTHER" id="PTHR21660:SF1">
    <property type="entry name" value="ACYL-COENZYME A THIOESTERASE 13"/>
    <property type="match status" value="1"/>
</dbReference>
<dbReference type="GO" id="GO:0047617">
    <property type="term" value="F:fatty acyl-CoA hydrolase activity"/>
    <property type="evidence" value="ECO:0007669"/>
    <property type="project" value="InterPro"/>
</dbReference>
<dbReference type="Proteomes" id="UP000273119">
    <property type="component" value="Unassembled WGS sequence"/>
</dbReference>
<gene>
    <name evidence="4" type="ORF">DWQ67_00385</name>
</gene>
<evidence type="ECO:0000256" key="1">
    <source>
        <dbReference type="ARBA" id="ARBA00008324"/>
    </source>
</evidence>
<dbReference type="Gene3D" id="3.10.129.10">
    <property type="entry name" value="Hotdog Thioesterase"/>
    <property type="match status" value="1"/>
</dbReference>
<reference evidence="4 5" key="1">
    <citation type="submission" date="2018-07" db="EMBL/GenBank/DDBJ databases">
        <title>Arthrobacter sp. nov., isolated from raw cow's milk with high bacterial count.</title>
        <authorList>
            <person name="Hahne J."/>
            <person name="Isele D."/>
            <person name="Lipski A."/>
        </authorList>
    </citation>
    <scope>NUCLEOTIDE SEQUENCE [LARGE SCALE GENOMIC DNA]</scope>
    <source>
        <strain evidence="4 5">JZ R-183</strain>
    </source>
</reference>
<dbReference type="InterPro" id="IPR006683">
    <property type="entry name" value="Thioestr_dom"/>
</dbReference>
<dbReference type="RefSeq" id="WP_121483620.1">
    <property type="nucleotide sequence ID" value="NZ_QQXL01000001.1"/>
</dbReference>
<feature type="domain" description="Thioesterase" evidence="3">
    <location>
        <begin position="68"/>
        <end position="142"/>
    </location>
</feature>
<proteinExistence type="inferred from homology"/>
<comment type="caution">
    <text evidence="4">The sequence shown here is derived from an EMBL/GenBank/DDBJ whole genome shotgun (WGS) entry which is preliminary data.</text>
</comment>
<evidence type="ECO:0000256" key="2">
    <source>
        <dbReference type="ARBA" id="ARBA00022801"/>
    </source>
</evidence>
<accession>A0A496PLG0</accession>
<dbReference type="InterPro" id="IPR039298">
    <property type="entry name" value="ACOT13"/>
</dbReference>
<dbReference type="PANTHER" id="PTHR21660">
    <property type="entry name" value="THIOESTERASE SUPERFAMILY MEMBER-RELATED"/>
    <property type="match status" value="1"/>
</dbReference>
<dbReference type="AlphaFoldDB" id="A0A496PLG0"/>
<keyword evidence="2" id="KW-0378">Hydrolase</keyword>
<sequence>MALDASPQRELRRTLSGLEYLQRLITGEISESPFNEHLGIRLVHAEPGTVTLECTVRPEHLNKIGSGHGGFVSSMLDNACGLAVDTLSPAGMVWTTMDLHVRFLKAITLEAGTLRIVGHTDHVGRSTSVSHAEIQRADGKVLALATSSLYALDLGPEPDVEGVGTAR</sequence>
<protein>
    <submittedName>
        <fullName evidence="4">PaaI family thioesterase</fullName>
    </submittedName>
</protein>
<dbReference type="EMBL" id="QQXL01000001">
    <property type="protein sequence ID" value="RKW71357.1"/>
    <property type="molecule type" value="Genomic_DNA"/>
</dbReference>
<organism evidence="4 5">
    <name type="scientific">Galactobacter caseinivorans</name>
    <dbReference type="NCBI Taxonomy" id="2676123"/>
    <lineage>
        <taxon>Bacteria</taxon>
        <taxon>Bacillati</taxon>
        <taxon>Actinomycetota</taxon>
        <taxon>Actinomycetes</taxon>
        <taxon>Micrococcales</taxon>
        <taxon>Micrococcaceae</taxon>
        <taxon>Galactobacter</taxon>
    </lineage>
</organism>
<dbReference type="InterPro" id="IPR029069">
    <property type="entry name" value="HotDog_dom_sf"/>
</dbReference>
<keyword evidence="5" id="KW-1185">Reference proteome</keyword>
<evidence type="ECO:0000313" key="4">
    <source>
        <dbReference type="EMBL" id="RKW71357.1"/>
    </source>
</evidence>
<comment type="similarity">
    <text evidence="1">Belongs to the thioesterase PaaI family.</text>
</comment>
<dbReference type="Pfam" id="PF03061">
    <property type="entry name" value="4HBT"/>
    <property type="match status" value="1"/>
</dbReference>
<name>A0A496PLG0_9MICC</name>
<dbReference type="CDD" id="cd03443">
    <property type="entry name" value="PaaI_thioesterase"/>
    <property type="match status" value="1"/>
</dbReference>
<evidence type="ECO:0000259" key="3">
    <source>
        <dbReference type="Pfam" id="PF03061"/>
    </source>
</evidence>
<dbReference type="InterPro" id="IPR003736">
    <property type="entry name" value="PAAI_dom"/>
</dbReference>
<dbReference type="NCBIfam" id="TIGR00369">
    <property type="entry name" value="unchar_dom_1"/>
    <property type="match status" value="1"/>
</dbReference>
<evidence type="ECO:0000313" key="5">
    <source>
        <dbReference type="Proteomes" id="UP000273119"/>
    </source>
</evidence>
<dbReference type="SUPFAM" id="SSF54637">
    <property type="entry name" value="Thioesterase/thiol ester dehydrase-isomerase"/>
    <property type="match status" value="1"/>
</dbReference>